<protein>
    <submittedName>
        <fullName evidence="2">Uncharacterized protein</fullName>
    </submittedName>
</protein>
<feature type="region of interest" description="Disordered" evidence="1">
    <location>
        <begin position="231"/>
        <end position="279"/>
    </location>
</feature>
<gene>
    <name evidence="2" type="ORF">FJAP1339_LOCUS2358</name>
</gene>
<feature type="compositionally biased region" description="Basic and acidic residues" evidence="1">
    <location>
        <begin position="184"/>
        <end position="194"/>
    </location>
</feature>
<feature type="region of interest" description="Disordered" evidence="1">
    <location>
        <begin position="176"/>
        <end position="211"/>
    </location>
</feature>
<evidence type="ECO:0000256" key="1">
    <source>
        <dbReference type="SAM" id="MobiDB-lite"/>
    </source>
</evidence>
<reference evidence="2" key="1">
    <citation type="submission" date="2021-01" db="EMBL/GenBank/DDBJ databases">
        <authorList>
            <person name="Corre E."/>
            <person name="Pelletier E."/>
            <person name="Niang G."/>
            <person name="Scheremetjew M."/>
            <person name="Finn R."/>
            <person name="Kale V."/>
            <person name="Holt S."/>
            <person name="Cochrane G."/>
            <person name="Meng A."/>
            <person name="Brown T."/>
            <person name="Cohen L."/>
        </authorList>
    </citation>
    <scope>NUCLEOTIDE SEQUENCE</scope>
    <source>
        <strain evidence="2">CCMP1661</strain>
    </source>
</reference>
<feature type="compositionally biased region" description="Acidic residues" evidence="1">
    <location>
        <begin position="253"/>
        <end position="271"/>
    </location>
</feature>
<dbReference type="AlphaFoldDB" id="A0A7S2UUR3"/>
<organism evidence="2">
    <name type="scientific">Fibrocapsa japonica</name>
    <dbReference type="NCBI Taxonomy" id="94617"/>
    <lineage>
        <taxon>Eukaryota</taxon>
        <taxon>Sar</taxon>
        <taxon>Stramenopiles</taxon>
        <taxon>Ochrophyta</taxon>
        <taxon>Raphidophyceae</taxon>
        <taxon>Chattonellales</taxon>
        <taxon>Chattonellaceae</taxon>
        <taxon>Fibrocapsa</taxon>
    </lineage>
</organism>
<accession>A0A7S2UUR3</accession>
<sequence length="460" mass="50634">MDHFREVIGRGDSVLEDKSVNISFQAPFSSVNVSIPLPEEVPSPPTECFARPTSSYYKVAVSNDTVVWTIVRDIVSFESLWGMVAMDKDGYQVQEAFPRKRFIEYLGVALCLDEEELRGQELQRWLLDVLWHFDQLGPTSQNMVKNFFDPNPPQSSGAETAETEVVVVTQFVNTYPERSGTKSPPDEAEGKADATDTGTEPVVEDAPDPDPVVLVDEGVGDDVVIEDAATGAATSAAEVEAAPGEGEGVDGQAGEEVDAEETADGPVDDGEGGTNTHTHTHTVVIQEKIVKEHAELAREIVDYIVGCRDDWAYSIAELEQGVNMVKHYPGRLFAPKPQPRLLWLDLMYKAGKAPGRLCVGKKKGVRSTKVNVKGVPLGDLTDWTVGYEDLDNQDPSYARIRTLAQASQSMYILSMEFGTEDEAMKFDITLTYMIYCVRNHIDPKTDWSMVVDIDTLEASS</sequence>
<feature type="compositionally biased region" description="Low complexity" evidence="1">
    <location>
        <begin position="231"/>
        <end position="244"/>
    </location>
</feature>
<name>A0A7S2UUR3_9STRA</name>
<dbReference type="EMBL" id="HBHR01004862">
    <property type="protein sequence ID" value="CAD9859838.1"/>
    <property type="molecule type" value="Transcribed_RNA"/>
</dbReference>
<evidence type="ECO:0000313" key="2">
    <source>
        <dbReference type="EMBL" id="CAD9859838.1"/>
    </source>
</evidence>
<proteinExistence type="predicted"/>